<accession>R7US19</accession>
<comment type="similarity">
    <text evidence="5">Belongs to the IST1 family.</text>
</comment>
<dbReference type="Proteomes" id="UP000014760">
    <property type="component" value="Unassembled WGS sequence"/>
</dbReference>
<keyword evidence="8" id="KW-0597">Phosphoprotein</keyword>
<reference evidence="21" key="1">
    <citation type="submission" date="2012-12" db="EMBL/GenBank/DDBJ databases">
        <authorList>
            <person name="Hellsten U."/>
            <person name="Grimwood J."/>
            <person name="Chapman J.A."/>
            <person name="Shapiro H."/>
            <person name="Aerts A."/>
            <person name="Otillar R.P."/>
            <person name="Terry A.Y."/>
            <person name="Boore J.L."/>
            <person name="Simakov O."/>
            <person name="Marletaz F."/>
            <person name="Cho S.-J."/>
            <person name="Edsinger-Gonzales E."/>
            <person name="Havlak P."/>
            <person name="Kuo D.-H."/>
            <person name="Larsson T."/>
            <person name="Lv J."/>
            <person name="Arendt D."/>
            <person name="Savage R."/>
            <person name="Osoegawa K."/>
            <person name="de Jong P."/>
            <person name="Lindberg D.R."/>
            <person name="Seaver E.C."/>
            <person name="Weisblat D.A."/>
            <person name="Putnam N.H."/>
            <person name="Grigoriev I.V."/>
            <person name="Rokhsar D.S."/>
        </authorList>
    </citation>
    <scope>NUCLEOTIDE SEQUENCE</scope>
    <source>
        <strain evidence="21">I ESC-2004</strain>
    </source>
</reference>
<dbReference type="EMBL" id="AMQN01007553">
    <property type="status" value="NOT_ANNOTATED_CDS"/>
    <property type="molecule type" value="Genomic_DNA"/>
</dbReference>
<dbReference type="Gene3D" id="1.20.1260.60">
    <property type="entry name" value="Vacuolar protein sorting-associated protein Ist1"/>
    <property type="match status" value="1"/>
</dbReference>
<feature type="compositionally biased region" description="Pro residues" evidence="18">
    <location>
        <begin position="251"/>
        <end position="270"/>
    </location>
</feature>
<keyword evidence="7" id="KW-0963">Cytoplasm</keyword>
<reference evidence="19 21" key="2">
    <citation type="journal article" date="2013" name="Nature">
        <title>Insights into bilaterian evolution from three spiralian genomes.</title>
        <authorList>
            <person name="Simakov O."/>
            <person name="Marletaz F."/>
            <person name="Cho S.J."/>
            <person name="Edsinger-Gonzales E."/>
            <person name="Havlak P."/>
            <person name="Hellsten U."/>
            <person name="Kuo D.H."/>
            <person name="Larsson T."/>
            <person name="Lv J."/>
            <person name="Arendt D."/>
            <person name="Savage R."/>
            <person name="Osoegawa K."/>
            <person name="de Jong P."/>
            <person name="Grimwood J."/>
            <person name="Chapman J.A."/>
            <person name="Shapiro H."/>
            <person name="Aerts A."/>
            <person name="Otillar R.P."/>
            <person name="Terry A.Y."/>
            <person name="Boore J.L."/>
            <person name="Grigoriev I.V."/>
            <person name="Lindberg D.R."/>
            <person name="Seaver E.C."/>
            <person name="Weisblat D.A."/>
            <person name="Putnam N.H."/>
            <person name="Rokhsar D.S."/>
        </authorList>
    </citation>
    <scope>NUCLEOTIDE SEQUENCE</scope>
    <source>
        <strain evidence="19 21">I ESC-2004</strain>
    </source>
</reference>
<evidence type="ECO:0000256" key="8">
    <source>
        <dbReference type="ARBA" id="ARBA00022553"/>
    </source>
</evidence>
<dbReference type="GO" id="GO:0051301">
    <property type="term" value="P:cell division"/>
    <property type="evidence" value="ECO:0007669"/>
    <property type="project" value="UniProtKB-KW"/>
</dbReference>
<dbReference type="InterPro" id="IPR005061">
    <property type="entry name" value="Ist1"/>
</dbReference>
<proteinExistence type="inferred from homology"/>
<feature type="region of interest" description="Disordered" evidence="18">
    <location>
        <begin position="208"/>
        <end position="385"/>
    </location>
</feature>
<dbReference type="InterPro" id="IPR042277">
    <property type="entry name" value="IST1-like"/>
</dbReference>
<comment type="subunit">
    <text evidence="16">Interacts with CHMP1A, CHMP1B, VPS4A and VTA1. Interacts with SPAST, STAMBP, and USP8. May interact with VPS37B. May associate with the ESCRT-I complex. Interacts with MITD1, in competition with VSP4. Interacts with SPART (via MIT domain); leading to the recruitment of SPART to midbodies. Interacts with SPAST.</text>
</comment>
<sequence>MFSGKSCNYLKLRTNLRLAINRLKLLEKKKTELALKARKEIADYISNGKDDRARIRVEHIVREDYMVEAMEIIEMFCDLLLARFGLVEKMKEMDPGLEEAIATILWSAPYLSADILEMKEIQKQLTNKYSKEYVEMCHRNGFENVNEQVMHKMSIAAPPKILIENYMVEIAKTYKVPFEPDLALLNDEPAAEAEDLIKLDSASGSIGFESYDNEMNERKKPPTPPGPGGSDFPGFGGGRGGGGGGGGGLPVLPPSAPQNPPLVPHNPQMPPGSVQVMPPLQDYNTVPPYEPPPGMLPPPVPAMPPNAGIAPSPHWPSEQPLPNYDELVPPPSQPSLPGASPSDASPGFGDDPTESIMNLPEVPGFPAVPSNPPGGASVGSEDIDFDDLTRRFQDLKKRK</sequence>
<evidence type="ECO:0000256" key="7">
    <source>
        <dbReference type="ARBA" id="ARBA00022490"/>
    </source>
</evidence>
<dbReference type="GO" id="GO:0030496">
    <property type="term" value="C:midbody"/>
    <property type="evidence" value="ECO:0007669"/>
    <property type="project" value="UniProtKB-SubCell"/>
</dbReference>
<dbReference type="EnsemblMetazoa" id="CapteT162681">
    <property type="protein sequence ID" value="CapteP162681"/>
    <property type="gene ID" value="CapteG162681"/>
</dbReference>
<evidence type="ECO:0000256" key="12">
    <source>
        <dbReference type="ARBA" id="ARBA00023306"/>
    </source>
</evidence>
<evidence type="ECO:0000256" key="9">
    <source>
        <dbReference type="ARBA" id="ARBA00022618"/>
    </source>
</evidence>
<keyword evidence="13" id="KW-0968">Cytoplasmic vesicle</keyword>
<comment type="function">
    <text evidence="15">ESCRT-III-like protein involved in cytokinesis, nuclear envelope reassembly and endosomal tubulation. Is required for efficient abscission during cytokinesis. Involved in recruiting VPS4A and/or VPS4B to the midbody of dividing cells. During late anaphase, involved in nuclear envelope reassembly and mitotic spindle disassembly together with the ESCRT-III complex: IST1 acts by mediating the recruitment of SPAST to the nuclear membrane, leading to microtubule severing. Recruited to the reforming nuclear envelope (NE) during anaphase by LEMD2. Regulates early endosomal tubulation together with the ESCRT-III complex by mediating the recruitment of SPAST.</text>
</comment>
<dbReference type="GO" id="GO:0031410">
    <property type="term" value="C:cytoplasmic vesicle"/>
    <property type="evidence" value="ECO:0007669"/>
    <property type="project" value="UniProtKB-SubCell"/>
</dbReference>
<protein>
    <recommendedName>
        <fullName evidence="6">IST1 homolog</fullName>
    </recommendedName>
    <alternativeName>
        <fullName evidence="14">Charged multivesicular body protein 8</fullName>
    </alternativeName>
</protein>
<dbReference type="Pfam" id="PF03398">
    <property type="entry name" value="Ist1"/>
    <property type="match status" value="1"/>
</dbReference>
<keyword evidence="10" id="KW-0206">Cytoskeleton</keyword>
<evidence type="ECO:0000256" key="5">
    <source>
        <dbReference type="ARBA" id="ARBA00005536"/>
    </source>
</evidence>
<evidence type="ECO:0000256" key="13">
    <source>
        <dbReference type="ARBA" id="ARBA00023329"/>
    </source>
</evidence>
<evidence type="ECO:0000256" key="16">
    <source>
        <dbReference type="ARBA" id="ARBA00046920"/>
    </source>
</evidence>
<evidence type="ECO:0000313" key="21">
    <source>
        <dbReference type="Proteomes" id="UP000014760"/>
    </source>
</evidence>
<dbReference type="GO" id="GO:0005813">
    <property type="term" value="C:centrosome"/>
    <property type="evidence" value="ECO:0007669"/>
    <property type="project" value="UniProtKB-SubCell"/>
</dbReference>
<evidence type="ECO:0000313" key="19">
    <source>
        <dbReference type="EMBL" id="ELU06191.1"/>
    </source>
</evidence>
<keyword evidence="21" id="KW-1185">Reference proteome</keyword>
<dbReference type="GO" id="GO:0005635">
    <property type="term" value="C:nuclear envelope"/>
    <property type="evidence" value="ECO:0007669"/>
    <property type="project" value="UniProtKB-SubCell"/>
</dbReference>
<feature type="compositionally biased region" description="Pro residues" evidence="18">
    <location>
        <begin position="288"/>
        <end position="304"/>
    </location>
</feature>
<keyword evidence="12" id="KW-0131">Cell cycle</keyword>
<keyword evidence="17" id="KW-0175">Coiled coil</keyword>
<evidence type="ECO:0000256" key="1">
    <source>
        <dbReference type="ARBA" id="ARBA00004214"/>
    </source>
</evidence>
<dbReference type="HOGENOM" id="CLU_037652_0_0_1"/>
<dbReference type="PANTHER" id="PTHR12161">
    <property type="entry name" value="IST1 FAMILY MEMBER"/>
    <property type="match status" value="1"/>
</dbReference>
<dbReference type="AlphaFoldDB" id="R7US19"/>
<evidence type="ECO:0000256" key="2">
    <source>
        <dbReference type="ARBA" id="ARBA00004259"/>
    </source>
</evidence>
<dbReference type="PANTHER" id="PTHR12161:SF5">
    <property type="entry name" value="IST1 HOMOLOG"/>
    <property type="match status" value="1"/>
</dbReference>
<dbReference type="OMA" id="PQPMNFP"/>
<comment type="subcellular location">
    <subcellularLocation>
        <location evidence="3">Cytoplasm</location>
        <location evidence="3">Cytoskeleton</location>
        <location evidence="3">Microtubule organizing center</location>
        <location evidence="3">Centrosome</location>
    </subcellularLocation>
    <subcellularLocation>
        <location evidence="4">Cytoplasmic vesicle</location>
    </subcellularLocation>
    <subcellularLocation>
        <location evidence="1">Midbody</location>
    </subcellularLocation>
    <subcellularLocation>
        <location evidence="2">Nucleus envelope</location>
    </subcellularLocation>
</comment>
<evidence type="ECO:0000256" key="11">
    <source>
        <dbReference type="ARBA" id="ARBA00023242"/>
    </source>
</evidence>
<evidence type="ECO:0000256" key="17">
    <source>
        <dbReference type="SAM" id="Coils"/>
    </source>
</evidence>
<evidence type="ECO:0000256" key="14">
    <source>
        <dbReference type="ARBA" id="ARBA00032374"/>
    </source>
</evidence>
<reference evidence="20" key="3">
    <citation type="submission" date="2015-06" db="UniProtKB">
        <authorList>
            <consortium name="EnsemblMetazoa"/>
        </authorList>
    </citation>
    <scope>IDENTIFICATION</scope>
</reference>
<evidence type="ECO:0000313" key="20">
    <source>
        <dbReference type="EnsemblMetazoa" id="CapteP162681"/>
    </source>
</evidence>
<organism evidence="19">
    <name type="scientific">Capitella teleta</name>
    <name type="common">Polychaete worm</name>
    <dbReference type="NCBI Taxonomy" id="283909"/>
    <lineage>
        <taxon>Eukaryota</taxon>
        <taxon>Metazoa</taxon>
        <taxon>Spiralia</taxon>
        <taxon>Lophotrochozoa</taxon>
        <taxon>Annelida</taxon>
        <taxon>Polychaeta</taxon>
        <taxon>Sedentaria</taxon>
        <taxon>Scolecida</taxon>
        <taxon>Capitellidae</taxon>
        <taxon>Capitella</taxon>
    </lineage>
</organism>
<dbReference type="OrthoDB" id="29853at2759"/>
<feature type="coiled-coil region" evidence="17">
    <location>
        <begin position="9"/>
        <end position="36"/>
    </location>
</feature>
<evidence type="ECO:0000256" key="3">
    <source>
        <dbReference type="ARBA" id="ARBA00004300"/>
    </source>
</evidence>
<dbReference type="STRING" id="283909.R7US19"/>
<dbReference type="FunFam" id="1.20.1260.60:FF:000001">
    <property type="entry name" value="IST1 homolog isoform X1"/>
    <property type="match status" value="1"/>
</dbReference>
<dbReference type="GO" id="GO:0015031">
    <property type="term" value="P:protein transport"/>
    <property type="evidence" value="ECO:0007669"/>
    <property type="project" value="InterPro"/>
</dbReference>
<evidence type="ECO:0000256" key="6">
    <source>
        <dbReference type="ARBA" id="ARBA00014513"/>
    </source>
</evidence>
<gene>
    <name evidence="19" type="ORF">CAPTEDRAFT_162681</name>
</gene>
<keyword evidence="9" id="KW-0132">Cell division</keyword>
<evidence type="ECO:0000256" key="4">
    <source>
        <dbReference type="ARBA" id="ARBA00004541"/>
    </source>
</evidence>
<evidence type="ECO:0000256" key="18">
    <source>
        <dbReference type="SAM" id="MobiDB-lite"/>
    </source>
</evidence>
<evidence type="ECO:0000256" key="15">
    <source>
        <dbReference type="ARBA" id="ARBA00046124"/>
    </source>
</evidence>
<evidence type="ECO:0000256" key="10">
    <source>
        <dbReference type="ARBA" id="ARBA00023212"/>
    </source>
</evidence>
<name>R7US19_CAPTE</name>
<keyword evidence="11" id="KW-0539">Nucleus</keyword>
<feature type="compositionally biased region" description="Gly residues" evidence="18">
    <location>
        <begin position="228"/>
        <end position="249"/>
    </location>
</feature>
<dbReference type="EMBL" id="KB300908">
    <property type="protein sequence ID" value="ELU06191.1"/>
    <property type="molecule type" value="Genomic_DNA"/>
</dbReference>